<sequence>MSINISQRGVGALFLEAVLIPLSIIVGDPIFYTASILTIAIILSDLAVFMITSRRTRCSCEPKLHKRLWVWEKPVFNLVINCSRRTVNMDQRVLPKWIKIIGFEKIEKRIKVRAKASFKHSGIYRLSKIIVSMKSPLSLFISRKTLDASIEFKVLPETLYWLIVALGILGFRGGTGGSVFLSEALPVSAALRSSSGVYYETREYVPGDPVKRIDWKATSRAQKLMIKDYREVFGENAGLVFDTRCIGPSTCDAVASALLSFIVTVVKQGIPLNYVYDMAGGKRILFRDYKSLLAYFINLVLEKNIVKDLDLYEYIQPLTTRELRNYLSRIVKDRVIPDKPVTDVIVGSAMGDSGRAVIVSMVLHSTRKIIDLVDSLIDKGVEPILVIPPKPWRDAGDLEEAYRLYRSYNLVVERLRGMGVKTLFWHRRIPGRIAVGA</sequence>
<feature type="transmembrane region" description="Helical" evidence="1">
    <location>
        <begin position="9"/>
        <end position="26"/>
    </location>
</feature>
<dbReference type="Pfam" id="PF01882">
    <property type="entry name" value="DUF58"/>
    <property type="match status" value="1"/>
</dbReference>
<proteinExistence type="predicted"/>
<dbReference type="InterPro" id="IPR002881">
    <property type="entry name" value="DUF58"/>
</dbReference>
<dbReference type="eggNOG" id="arCOG02742">
    <property type="taxonomic scope" value="Archaea"/>
</dbReference>
<evidence type="ECO:0000313" key="4">
    <source>
        <dbReference type="Proteomes" id="UP000002573"/>
    </source>
</evidence>
<dbReference type="RefSeq" id="WP_013143175.1">
    <property type="nucleotide sequence ID" value="NC_014205.1"/>
</dbReference>
<dbReference type="PANTHER" id="PTHR34351:SF1">
    <property type="entry name" value="SLR1927 PROTEIN"/>
    <property type="match status" value="1"/>
</dbReference>
<dbReference type="STRING" id="591019.Shell_0867"/>
<protein>
    <recommendedName>
        <fullName evidence="2">DUF58 domain-containing protein</fullName>
    </recommendedName>
</protein>
<keyword evidence="1" id="KW-1133">Transmembrane helix</keyword>
<dbReference type="KEGG" id="shc:Shell_0867"/>
<keyword evidence="4" id="KW-1185">Reference proteome</keyword>
<dbReference type="Proteomes" id="UP000002573">
    <property type="component" value="Chromosome"/>
</dbReference>
<feature type="domain" description="DUF58" evidence="2">
    <location>
        <begin position="200"/>
        <end position="231"/>
    </location>
</feature>
<feature type="transmembrane region" description="Helical" evidence="1">
    <location>
        <begin position="32"/>
        <end position="51"/>
    </location>
</feature>
<reference evidence="3 4" key="2">
    <citation type="journal article" date="2011" name="Stand. Genomic Sci.">
        <title>Complete genome sequence of Staphylothermus hellenicus P8.</title>
        <authorList>
            <person name="Anderson I."/>
            <person name="Wirth R."/>
            <person name="Lucas S."/>
            <person name="Copeland A."/>
            <person name="Lapidus A."/>
            <person name="Cheng J.F."/>
            <person name="Goodwin L."/>
            <person name="Pitluck S."/>
            <person name="Davenport K."/>
            <person name="Detter J.C."/>
            <person name="Han C."/>
            <person name="Tapia R."/>
            <person name="Land M."/>
            <person name="Hauser L."/>
            <person name="Pati A."/>
            <person name="Mikhailova N."/>
            <person name="Woyke T."/>
            <person name="Klenk H.P."/>
            <person name="Kyrpides N."/>
            <person name="Ivanova N."/>
        </authorList>
    </citation>
    <scope>NUCLEOTIDE SEQUENCE [LARGE SCALE GENOMIC DNA]</scope>
    <source>
        <strain evidence="4">DSM 12710 / JCM 10830 / BK20S6-10-b1 / P8</strain>
    </source>
</reference>
<dbReference type="OrthoDB" id="19186at2157"/>
<evidence type="ECO:0000256" key="1">
    <source>
        <dbReference type="SAM" id="Phobius"/>
    </source>
</evidence>
<accession>D7D881</accession>
<gene>
    <name evidence="3" type="ordered locus">Shell_0867</name>
</gene>
<keyword evidence="1" id="KW-0472">Membrane</keyword>
<dbReference type="AlphaFoldDB" id="D7D881"/>
<dbReference type="EMBL" id="CP002051">
    <property type="protein sequence ID" value="ADI31977.1"/>
    <property type="molecule type" value="Genomic_DNA"/>
</dbReference>
<evidence type="ECO:0000259" key="2">
    <source>
        <dbReference type="Pfam" id="PF01882"/>
    </source>
</evidence>
<feature type="transmembrane region" description="Helical" evidence="1">
    <location>
        <begin position="159"/>
        <end position="181"/>
    </location>
</feature>
<name>D7D881_STAHD</name>
<organism evidence="3 4">
    <name type="scientific">Staphylothermus hellenicus (strain DSM 12710 / JCM 10830 / BK20S6-10-b1 / P8)</name>
    <dbReference type="NCBI Taxonomy" id="591019"/>
    <lineage>
        <taxon>Archaea</taxon>
        <taxon>Thermoproteota</taxon>
        <taxon>Thermoprotei</taxon>
        <taxon>Desulfurococcales</taxon>
        <taxon>Desulfurococcaceae</taxon>
        <taxon>Staphylothermus</taxon>
    </lineage>
</organism>
<keyword evidence="1" id="KW-0812">Transmembrane</keyword>
<evidence type="ECO:0000313" key="3">
    <source>
        <dbReference type="EMBL" id="ADI31977.1"/>
    </source>
</evidence>
<reference evidence="4" key="1">
    <citation type="submission" date="2010-05" db="EMBL/GenBank/DDBJ databases">
        <title>Complete sequence of Staphylothermus hellenicus DSM 12710.</title>
        <authorList>
            <consortium name="US DOE Joint Genome Institute"/>
            <person name="Lucas S."/>
            <person name="Copeland A."/>
            <person name="Lapidus A."/>
            <person name="Cheng J.-F."/>
            <person name="Bruce D."/>
            <person name="Goodwin L."/>
            <person name="Pitluck S."/>
            <person name="Davenport K."/>
            <person name="Detter J.C."/>
            <person name="Han C."/>
            <person name="Tapia R."/>
            <person name="Larimer F."/>
            <person name="Land M."/>
            <person name="Hauser L."/>
            <person name="Kyrpides N."/>
            <person name="Mikhailova N."/>
            <person name="Anderson I.J."/>
            <person name="Woyke T."/>
        </authorList>
    </citation>
    <scope>NUCLEOTIDE SEQUENCE [LARGE SCALE GENOMIC DNA]</scope>
    <source>
        <strain evidence="4">DSM 12710 / JCM 10830 / BK20S6-10-b1 / P8</strain>
    </source>
</reference>
<dbReference type="PANTHER" id="PTHR34351">
    <property type="entry name" value="SLR1927 PROTEIN-RELATED"/>
    <property type="match status" value="1"/>
</dbReference>
<dbReference type="HOGENOM" id="CLU_714960_0_0_2"/>
<dbReference type="GeneID" id="9234156"/>